<accession>A0ABV8A261</accession>
<gene>
    <name evidence="4" type="ORF">ACFOPQ_01860</name>
</gene>
<dbReference type="PANTHER" id="PTHR43877:SF2">
    <property type="entry name" value="AMINOALKYLPHOSPHONATE N-ACETYLTRANSFERASE-RELATED"/>
    <property type="match status" value="1"/>
</dbReference>
<dbReference type="GO" id="GO:0016746">
    <property type="term" value="F:acyltransferase activity"/>
    <property type="evidence" value="ECO:0007669"/>
    <property type="project" value="UniProtKB-KW"/>
</dbReference>
<dbReference type="PANTHER" id="PTHR43877">
    <property type="entry name" value="AMINOALKYLPHOSPHONATE N-ACETYLTRANSFERASE-RELATED-RELATED"/>
    <property type="match status" value="1"/>
</dbReference>
<organism evidence="4 5">
    <name type="scientific">Deinococcus antarcticus</name>
    <dbReference type="NCBI Taxonomy" id="1298767"/>
    <lineage>
        <taxon>Bacteria</taxon>
        <taxon>Thermotogati</taxon>
        <taxon>Deinococcota</taxon>
        <taxon>Deinococci</taxon>
        <taxon>Deinococcales</taxon>
        <taxon>Deinococcaceae</taxon>
        <taxon>Deinococcus</taxon>
    </lineage>
</organism>
<keyword evidence="2 4" id="KW-0012">Acyltransferase</keyword>
<dbReference type="InterPro" id="IPR000182">
    <property type="entry name" value="GNAT_dom"/>
</dbReference>
<proteinExistence type="predicted"/>
<dbReference type="Gene3D" id="3.40.630.30">
    <property type="match status" value="1"/>
</dbReference>
<comment type="caution">
    <text evidence="4">The sequence shown here is derived from an EMBL/GenBank/DDBJ whole genome shotgun (WGS) entry which is preliminary data.</text>
</comment>
<sequence length="160" mass="17223">MTPFTVRPISRADLRDFHHVMMQAGMDARSSWNRTTTADLERSLFAGGAGGFVTVNGRGEVVGCVGYRPDGPYTLTLNKLAVLPEVRGEGVGRQLVAEVEGLAHQRGFRRVLLAVSQFNLGAVPFYAHLGYVETSEPYAFASPTSPAPVVMVREVGVNSG</sequence>
<name>A0ABV8A261_9DEIO</name>
<reference evidence="5" key="1">
    <citation type="journal article" date="2019" name="Int. J. Syst. Evol. Microbiol.">
        <title>The Global Catalogue of Microorganisms (GCM) 10K type strain sequencing project: providing services to taxonomists for standard genome sequencing and annotation.</title>
        <authorList>
            <consortium name="The Broad Institute Genomics Platform"/>
            <consortium name="The Broad Institute Genome Sequencing Center for Infectious Disease"/>
            <person name="Wu L."/>
            <person name="Ma J."/>
        </authorList>
    </citation>
    <scope>NUCLEOTIDE SEQUENCE [LARGE SCALE GENOMIC DNA]</scope>
    <source>
        <strain evidence="5">CCTCC AB 2013263</strain>
    </source>
</reference>
<dbReference type="EC" id="2.3.-.-" evidence="4"/>
<evidence type="ECO:0000259" key="3">
    <source>
        <dbReference type="PROSITE" id="PS51186"/>
    </source>
</evidence>
<evidence type="ECO:0000256" key="2">
    <source>
        <dbReference type="ARBA" id="ARBA00023315"/>
    </source>
</evidence>
<dbReference type="InterPro" id="IPR050832">
    <property type="entry name" value="Bact_Acetyltransf"/>
</dbReference>
<dbReference type="Proteomes" id="UP001595748">
    <property type="component" value="Unassembled WGS sequence"/>
</dbReference>
<keyword evidence="1 4" id="KW-0808">Transferase</keyword>
<dbReference type="CDD" id="cd04301">
    <property type="entry name" value="NAT_SF"/>
    <property type="match status" value="1"/>
</dbReference>
<dbReference type="SUPFAM" id="SSF55729">
    <property type="entry name" value="Acyl-CoA N-acyltransferases (Nat)"/>
    <property type="match status" value="1"/>
</dbReference>
<dbReference type="EMBL" id="JBHRZF010000013">
    <property type="protein sequence ID" value="MFC3859519.1"/>
    <property type="molecule type" value="Genomic_DNA"/>
</dbReference>
<evidence type="ECO:0000313" key="4">
    <source>
        <dbReference type="EMBL" id="MFC3859519.1"/>
    </source>
</evidence>
<dbReference type="InterPro" id="IPR016181">
    <property type="entry name" value="Acyl_CoA_acyltransferase"/>
</dbReference>
<protein>
    <submittedName>
        <fullName evidence="4">GNAT family N-acetyltransferase</fullName>
        <ecNumber evidence="4">2.3.-.-</ecNumber>
    </submittedName>
</protein>
<dbReference type="PROSITE" id="PS51186">
    <property type="entry name" value="GNAT"/>
    <property type="match status" value="1"/>
</dbReference>
<dbReference type="RefSeq" id="WP_380075681.1">
    <property type="nucleotide sequence ID" value="NZ_JBHRZF010000013.1"/>
</dbReference>
<evidence type="ECO:0000256" key="1">
    <source>
        <dbReference type="ARBA" id="ARBA00022679"/>
    </source>
</evidence>
<keyword evidence="5" id="KW-1185">Reference proteome</keyword>
<dbReference type="Pfam" id="PF00583">
    <property type="entry name" value="Acetyltransf_1"/>
    <property type="match status" value="1"/>
</dbReference>
<evidence type="ECO:0000313" key="5">
    <source>
        <dbReference type="Proteomes" id="UP001595748"/>
    </source>
</evidence>
<feature type="domain" description="N-acetyltransferase" evidence="3">
    <location>
        <begin position="4"/>
        <end position="156"/>
    </location>
</feature>